<dbReference type="EMBL" id="BDRX01000029">
    <property type="protein sequence ID" value="GBF92069.1"/>
    <property type="molecule type" value="Genomic_DNA"/>
</dbReference>
<feature type="region of interest" description="Disordered" evidence="1">
    <location>
        <begin position="203"/>
        <end position="467"/>
    </location>
</feature>
<evidence type="ECO:0000259" key="2">
    <source>
        <dbReference type="PROSITE" id="PS50003"/>
    </source>
</evidence>
<dbReference type="OrthoDB" id="552252at2759"/>
<feature type="compositionally biased region" description="Low complexity" evidence="1">
    <location>
        <begin position="332"/>
        <end position="368"/>
    </location>
</feature>
<keyword evidence="4" id="KW-1185">Reference proteome</keyword>
<feature type="compositionally biased region" description="Low complexity" evidence="1">
    <location>
        <begin position="426"/>
        <end position="441"/>
    </location>
</feature>
<dbReference type="InterPro" id="IPR001849">
    <property type="entry name" value="PH_domain"/>
</dbReference>
<comment type="caution">
    <text evidence="3">The sequence shown here is derived from an EMBL/GenBank/DDBJ whole genome shotgun (WGS) entry which is preliminary data.</text>
</comment>
<dbReference type="InterPro" id="IPR011993">
    <property type="entry name" value="PH-like_dom_sf"/>
</dbReference>
<feature type="region of interest" description="Disordered" evidence="1">
    <location>
        <begin position="107"/>
        <end position="127"/>
    </location>
</feature>
<evidence type="ECO:0000313" key="4">
    <source>
        <dbReference type="Proteomes" id="UP000247498"/>
    </source>
</evidence>
<evidence type="ECO:0000256" key="1">
    <source>
        <dbReference type="SAM" id="MobiDB-lite"/>
    </source>
</evidence>
<feature type="domain" description="PH" evidence="2">
    <location>
        <begin position="1"/>
        <end position="103"/>
    </location>
</feature>
<dbReference type="SMART" id="SM00233">
    <property type="entry name" value="PH"/>
    <property type="match status" value="1"/>
</dbReference>
<dbReference type="SUPFAM" id="SSF50729">
    <property type="entry name" value="PH domain-like"/>
    <property type="match status" value="1"/>
</dbReference>
<organism evidence="3 4">
    <name type="scientific">Raphidocelis subcapitata</name>
    <dbReference type="NCBI Taxonomy" id="307507"/>
    <lineage>
        <taxon>Eukaryota</taxon>
        <taxon>Viridiplantae</taxon>
        <taxon>Chlorophyta</taxon>
        <taxon>core chlorophytes</taxon>
        <taxon>Chlorophyceae</taxon>
        <taxon>CS clade</taxon>
        <taxon>Sphaeropleales</taxon>
        <taxon>Selenastraceae</taxon>
        <taxon>Raphidocelis</taxon>
    </lineage>
</organism>
<feature type="compositionally biased region" description="Polar residues" evidence="1">
    <location>
        <begin position="280"/>
        <end position="293"/>
    </location>
</feature>
<feature type="compositionally biased region" description="Acidic residues" evidence="1">
    <location>
        <begin position="230"/>
        <end position="241"/>
    </location>
</feature>
<evidence type="ECO:0000313" key="3">
    <source>
        <dbReference type="EMBL" id="GBF92069.1"/>
    </source>
</evidence>
<feature type="compositionally biased region" description="Gly residues" evidence="1">
    <location>
        <begin position="166"/>
        <end position="177"/>
    </location>
</feature>
<feature type="region of interest" description="Disordered" evidence="1">
    <location>
        <begin position="140"/>
        <end position="190"/>
    </location>
</feature>
<feature type="compositionally biased region" description="Low complexity" evidence="1">
    <location>
        <begin position="252"/>
        <end position="265"/>
    </location>
</feature>
<dbReference type="AlphaFoldDB" id="A0A2V0NXK1"/>
<dbReference type="InParanoid" id="A0A2V0NXK1"/>
<feature type="compositionally biased region" description="Polar residues" evidence="1">
    <location>
        <begin position="304"/>
        <end position="325"/>
    </location>
</feature>
<dbReference type="Gene3D" id="2.30.29.30">
    <property type="entry name" value="Pleckstrin-homology domain (PH domain)/Phosphotyrosine-binding domain (PTB)"/>
    <property type="match status" value="1"/>
</dbReference>
<name>A0A2V0NXK1_9CHLO</name>
<reference evidence="3 4" key="1">
    <citation type="journal article" date="2018" name="Sci. Rep.">
        <title>Raphidocelis subcapitata (=Pseudokirchneriella subcapitata) provides an insight into genome evolution and environmental adaptations in the Sphaeropleales.</title>
        <authorList>
            <person name="Suzuki S."/>
            <person name="Yamaguchi H."/>
            <person name="Nakajima N."/>
            <person name="Kawachi M."/>
        </authorList>
    </citation>
    <scope>NUCLEOTIDE SEQUENCE [LARGE SCALE GENOMIC DNA]</scope>
    <source>
        <strain evidence="3 4">NIES-35</strain>
    </source>
</reference>
<proteinExistence type="predicted"/>
<protein>
    <recommendedName>
        <fullName evidence="2">PH domain-containing protein</fullName>
    </recommendedName>
</protein>
<dbReference type="Proteomes" id="UP000247498">
    <property type="component" value="Unassembled WGS sequence"/>
</dbReference>
<dbReference type="PROSITE" id="PS50003">
    <property type="entry name" value="PH_DOMAIN"/>
    <property type="match status" value="1"/>
</dbReference>
<gene>
    <name evidence="3" type="ORF">Rsub_04416</name>
</gene>
<sequence>MAMQGWLLKRNREYRKANLVASKYKRRYVELTADALAYAATLHDLRAGAGARVYGLSDLLWCRAEEEGAKFTVRFPERYITFKSEHGPAERDKWVAALQEALKRAGRGGADGAASGDELDGGAGASTGALPAGLEKLKREARDSLSGTSSAAGSPRIGTSLALGSGANGDGGGGGAELDGSGRPLSPRSLLAKSGLGAAFVSASPRRERASAGAAPPPVAINTDERAGGGDDDEDEEDDEPINSAFAHVRSPRSSCSRPSSARPSTELPPPLKPKGILKTSAQPSPRASTEQPRSGGGSEGGASPQQGSRAGSTSQRRSSLTRMQTPGVLLASEARAASPPAAAPPGGAAQPASPTGWDPAGVAAAPPGDRPGDDGDDVLLLLDPHEPLGAASLSQACDDRGQLQRPTTPLKPAIKRVGGEPASPPAAAAAAPPRPGSAAAQVQPQRHALPPWQQRAEPGQAAAGADLDVDALEAELQALMR</sequence>
<dbReference type="STRING" id="307507.A0A2V0NXK1"/>
<accession>A0A2V0NXK1</accession>
<dbReference type="CDD" id="cd00821">
    <property type="entry name" value="PH"/>
    <property type="match status" value="1"/>
</dbReference>